<evidence type="ECO:0000256" key="18">
    <source>
        <dbReference type="SAM" id="MobiDB-lite"/>
    </source>
</evidence>
<feature type="binding site" evidence="17">
    <location>
        <position position="133"/>
    </location>
    <ligand>
        <name>Mg(2+)</name>
        <dbReference type="ChEBI" id="CHEBI:18420"/>
    </ligand>
</feature>
<feature type="binding site" evidence="17">
    <location>
        <position position="166"/>
    </location>
    <ligand>
        <name>UDP-N-acetyl-alpha-D-glucosamine</name>
        <dbReference type="ChEBI" id="CHEBI:57705"/>
    </ligand>
</feature>
<keyword evidence="6 17" id="KW-0479">Metal-binding</keyword>
<dbReference type="InterPro" id="IPR025877">
    <property type="entry name" value="MobA-like_NTP_Trfase"/>
</dbReference>
<comment type="subunit">
    <text evidence="17">Homotrimer.</text>
</comment>
<dbReference type="PANTHER" id="PTHR43584:SF3">
    <property type="entry name" value="BIFUNCTIONAL PROTEIN GLMU"/>
    <property type="match status" value="1"/>
</dbReference>
<evidence type="ECO:0000256" key="13">
    <source>
        <dbReference type="ARBA" id="ARBA00023316"/>
    </source>
</evidence>
<feature type="binding site" evidence="17">
    <location>
        <position position="374"/>
    </location>
    <ligand>
        <name>UDP-N-acetyl-alpha-D-glucosamine</name>
        <dbReference type="ChEBI" id="CHEBI:57705"/>
    </ligand>
</feature>
<feature type="binding site" evidence="17">
    <location>
        <position position="50"/>
    </location>
    <ligand>
        <name>UDP-N-acetyl-alpha-D-glucosamine</name>
        <dbReference type="ChEBI" id="CHEBI:57705"/>
    </ligand>
</feature>
<dbReference type="InterPro" id="IPR005882">
    <property type="entry name" value="Bifunctional_GlmU"/>
</dbReference>
<keyword evidence="12 17" id="KW-0012">Acyltransferase</keyword>
<feature type="region of interest" description="Disordered" evidence="18">
    <location>
        <begin position="1"/>
        <end position="23"/>
    </location>
</feature>
<sequence>MMADERAAGQGHSEHVAPGDSHVASAATQPVALVVLAAGQGSRMLSDLPKVLHRLGGVPLVGHALAAGRSLDPARVVVVAGHGAEAVTKAVGKLDPEAQVALQAEQLGTGHAVAQALPLLEGFAGRVVVLYGDTPFISAETLAALAAHPADVVVLGFEAADPGRYGRLIVKGDTLDRIVEFKDADEATRQVALCNSGVMAVEAALLAELVGRLGNDNAAGEYYLTDIVGLARAEGRTAAVVTCDEAETLGINTRAELAAAEAAFQARKRAEAVEAGVALADPATVWFAPDTAIGRDAVIGQNVVFGPGVTVESGAEILPFCHLEGCHVSAGATVGPFARLRPGAELGGDVHVGNFVEIKNSVLDAGVKVGHLTYLGDAHVGERANIGAGTVTCNYDGVGKHRTEIGADAFIGSDTMLVAPVRVGARAMTGSGSVITADIPDDALGLGRARQVTKPGLAARIMQALRAAKGR</sequence>
<comment type="similarity">
    <text evidence="2 17">In the N-terminal section; belongs to the N-acetylglucosamine-1-phosphate uridyltransferase family.</text>
</comment>
<dbReference type="EMBL" id="FNNA01000003">
    <property type="protein sequence ID" value="SDX19812.1"/>
    <property type="molecule type" value="Genomic_DNA"/>
</dbReference>
<keyword evidence="10 17" id="KW-0573">Peptidoglycan synthesis</keyword>
<keyword evidence="21" id="KW-1185">Reference proteome</keyword>
<dbReference type="HAMAP" id="MF_01631">
    <property type="entry name" value="GlmU"/>
    <property type="match status" value="1"/>
</dbReference>
<feature type="binding site" evidence="17">
    <location>
        <position position="341"/>
    </location>
    <ligand>
        <name>UDP-N-acetyl-alpha-D-glucosamine</name>
        <dbReference type="ChEBI" id="CHEBI:57705"/>
    </ligand>
</feature>
<keyword evidence="5 17" id="KW-0548">Nucleotidyltransferase</keyword>
<dbReference type="InterPro" id="IPR050065">
    <property type="entry name" value="GlmU-like"/>
</dbReference>
<feature type="binding site" evidence="17">
    <location>
        <position position="431"/>
    </location>
    <ligand>
        <name>acetyl-CoA</name>
        <dbReference type="ChEBI" id="CHEBI:57288"/>
    </ligand>
</feature>
<dbReference type="UniPathway" id="UPA00973"/>
<evidence type="ECO:0000256" key="9">
    <source>
        <dbReference type="ARBA" id="ARBA00022960"/>
    </source>
</evidence>
<feature type="compositionally biased region" description="Basic and acidic residues" evidence="18">
    <location>
        <begin position="1"/>
        <end position="17"/>
    </location>
</feature>
<dbReference type="GO" id="GO:0000902">
    <property type="term" value="P:cell morphogenesis"/>
    <property type="evidence" value="ECO:0007669"/>
    <property type="project" value="UniProtKB-UniRule"/>
</dbReference>
<dbReference type="InterPro" id="IPR038009">
    <property type="entry name" value="GlmU_C_LbH"/>
</dbReference>
<comment type="function">
    <text evidence="16 17">Catalyzes the last two sequential reactions in the de novo biosynthetic pathway for UDP-N-acetylglucosamine (UDP-GlcNAc). The C-terminal domain catalyzes the transfer of acetyl group from acetyl coenzyme A to glucosamine-1-phosphate (GlcN-1-P) to produce N-acetylglucosamine-1-phosphate (GlcNAc-1-P), which is converted into UDP-GlcNAc by the transfer of uridine 5-monophosphate (from uridine 5-triphosphate), a reaction catalyzed by the N-terminal domain.</text>
</comment>
<comment type="similarity">
    <text evidence="1 17">In the C-terminal section; belongs to the transferase hexapeptide repeat family.</text>
</comment>
<dbReference type="EC" id="2.7.7.23" evidence="17"/>
<feature type="binding site" evidence="17">
    <location>
        <position position="195"/>
    </location>
    <ligand>
        <name>UDP-N-acetyl-alpha-D-glucosamine</name>
        <dbReference type="ChEBI" id="CHEBI:57705"/>
    </ligand>
</feature>
<dbReference type="SUPFAM" id="SSF51161">
    <property type="entry name" value="Trimeric LpxA-like enzymes"/>
    <property type="match status" value="1"/>
</dbReference>
<dbReference type="GO" id="GO:0016020">
    <property type="term" value="C:membrane"/>
    <property type="evidence" value="ECO:0007669"/>
    <property type="project" value="GOC"/>
</dbReference>
<feature type="binding site" evidence="17">
    <location>
        <begin position="131"/>
        <end position="133"/>
    </location>
    <ligand>
        <name>UDP-N-acetyl-alpha-D-glucosamine</name>
        <dbReference type="ChEBI" id="CHEBI:57705"/>
    </ligand>
</feature>
<dbReference type="STRING" id="1545044.SAMN05444276_103188"/>
<dbReference type="AlphaFoldDB" id="A0A1H2ZQK0"/>
<dbReference type="GO" id="GO:0005737">
    <property type="term" value="C:cytoplasm"/>
    <property type="evidence" value="ECO:0007669"/>
    <property type="project" value="UniProtKB-SubCell"/>
</dbReference>
<dbReference type="GO" id="GO:0008360">
    <property type="term" value="P:regulation of cell shape"/>
    <property type="evidence" value="ECO:0007669"/>
    <property type="project" value="UniProtKB-KW"/>
</dbReference>
<evidence type="ECO:0000313" key="20">
    <source>
        <dbReference type="EMBL" id="SDX19812.1"/>
    </source>
</evidence>
<feature type="binding site" evidence="17">
    <location>
        <position position="252"/>
    </location>
    <ligand>
        <name>UDP-N-acetyl-alpha-D-glucosamine</name>
        <dbReference type="ChEBI" id="CHEBI:57705"/>
    </ligand>
</feature>
<protein>
    <recommendedName>
        <fullName evidence="17">Bifunctional protein GlmU</fullName>
    </recommendedName>
    <domain>
        <recommendedName>
            <fullName evidence="17">UDP-N-acetylglucosamine pyrophosphorylase</fullName>
            <ecNumber evidence="17">2.7.7.23</ecNumber>
        </recommendedName>
        <alternativeName>
            <fullName evidence="17">N-acetylglucosamine-1-phosphate uridyltransferase</fullName>
        </alternativeName>
    </domain>
    <domain>
        <recommendedName>
            <fullName evidence="17">Glucosamine-1-phosphate N-acetyltransferase</fullName>
            <ecNumber evidence="17">2.3.1.157</ecNumber>
        </recommendedName>
    </domain>
</protein>
<feature type="binding site" evidence="17">
    <location>
        <position position="413"/>
    </location>
    <ligand>
        <name>acetyl-CoA</name>
        <dbReference type="ChEBI" id="CHEBI:57288"/>
    </ligand>
</feature>
<feature type="binding site" evidence="17">
    <location>
        <position position="448"/>
    </location>
    <ligand>
        <name>acetyl-CoA</name>
        <dbReference type="ChEBI" id="CHEBI:57288"/>
    </ligand>
</feature>
<dbReference type="SUPFAM" id="SSF53448">
    <property type="entry name" value="Nucleotide-diphospho-sugar transferases"/>
    <property type="match status" value="1"/>
</dbReference>
<comment type="subcellular location">
    <subcellularLocation>
        <location evidence="17">Cytoplasm</location>
    </subcellularLocation>
</comment>
<evidence type="ECO:0000313" key="21">
    <source>
        <dbReference type="Proteomes" id="UP000182944"/>
    </source>
</evidence>
<evidence type="ECO:0000259" key="19">
    <source>
        <dbReference type="Pfam" id="PF12804"/>
    </source>
</evidence>
<comment type="catalytic activity">
    <reaction evidence="14 17">
        <text>alpha-D-glucosamine 1-phosphate + acetyl-CoA = N-acetyl-alpha-D-glucosamine 1-phosphate + CoA + H(+)</text>
        <dbReference type="Rhea" id="RHEA:13725"/>
        <dbReference type="ChEBI" id="CHEBI:15378"/>
        <dbReference type="ChEBI" id="CHEBI:57287"/>
        <dbReference type="ChEBI" id="CHEBI:57288"/>
        <dbReference type="ChEBI" id="CHEBI:57776"/>
        <dbReference type="ChEBI" id="CHEBI:58516"/>
        <dbReference type="EC" id="2.3.1.157"/>
    </reaction>
</comment>
<keyword evidence="13 17" id="KW-0961">Cell wall biogenesis/degradation</keyword>
<feature type="binding site" evidence="17">
    <location>
        <position position="359"/>
    </location>
    <ligand>
        <name>UDP-N-acetyl-alpha-D-glucosamine</name>
        <dbReference type="ChEBI" id="CHEBI:57705"/>
    </ligand>
</feature>
<evidence type="ECO:0000256" key="12">
    <source>
        <dbReference type="ARBA" id="ARBA00023315"/>
    </source>
</evidence>
<accession>A0A1H2ZQK0</accession>
<dbReference type="UniPathway" id="UPA00113">
    <property type="reaction ID" value="UER00532"/>
</dbReference>
<keyword evidence="4 17" id="KW-0808">Transferase</keyword>
<keyword evidence="8 17" id="KW-0460">Magnesium</keyword>
<comment type="pathway">
    <text evidence="17">Bacterial outer membrane biogenesis; LPS lipid A biosynthesis.</text>
</comment>
<keyword evidence="9 17" id="KW-0133">Cell shape</keyword>
<dbReference type="CDD" id="cd03353">
    <property type="entry name" value="LbH_GlmU_C"/>
    <property type="match status" value="1"/>
</dbReference>
<proteinExistence type="inferred from homology"/>
<evidence type="ECO:0000256" key="8">
    <source>
        <dbReference type="ARBA" id="ARBA00022842"/>
    </source>
</evidence>
<dbReference type="GO" id="GO:0019134">
    <property type="term" value="F:glucosamine-1-phosphate N-acetyltransferase activity"/>
    <property type="evidence" value="ECO:0007669"/>
    <property type="project" value="UniProtKB-UniRule"/>
</dbReference>
<feature type="binding site" evidence="17">
    <location>
        <position position="103"/>
    </location>
    <ligand>
        <name>UDP-N-acetyl-alpha-D-glucosamine</name>
        <dbReference type="ChEBI" id="CHEBI:57705"/>
    </ligand>
</feature>
<evidence type="ECO:0000256" key="11">
    <source>
        <dbReference type="ARBA" id="ARBA00023268"/>
    </source>
</evidence>
<dbReference type="GO" id="GO:0003977">
    <property type="term" value="F:UDP-N-acetylglucosamine diphosphorylase activity"/>
    <property type="evidence" value="ECO:0007669"/>
    <property type="project" value="UniProtKB-UniRule"/>
</dbReference>
<dbReference type="GO" id="GO:0000287">
    <property type="term" value="F:magnesium ion binding"/>
    <property type="evidence" value="ECO:0007669"/>
    <property type="project" value="UniProtKB-UniRule"/>
</dbReference>
<evidence type="ECO:0000256" key="15">
    <source>
        <dbReference type="ARBA" id="ARBA00048493"/>
    </source>
</evidence>
<dbReference type="InterPro" id="IPR018357">
    <property type="entry name" value="Hexapep_transf_CS"/>
</dbReference>
<keyword evidence="3 17" id="KW-0963">Cytoplasm</keyword>
<feature type="region of interest" description="Linker" evidence="17">
    <location>
        <begin position="255"/>
        <end position="275"/>
    </location>
</feature>
<evidence type="ECO:0000256" key="3">
    <source>
        <dbReference type="ARBA" id="ARBA00022490"/>
    </source>
</evidence>
<dbReference type="Gene3D" id="3.90.550.10">
    <property type="entry name" value="Spore Coat Polysaccharide Biosynthesis Protein SpsA, Chain A"/>
    <property type="match status" value="1"/>
</dbReference>
<dbReference type="GO" id="GO:0009245">
    <property type="term" value="P:lipid A biosynthetic process"/>
    <property type="evidence" value="ECO:0007669"/>
    <property type="project" value="UniProtKB-UniRule"/>
</dbReference>
<keyword evidence="11 17" id="KW-0511">Multifunctional enzyme</keyword>
<evidence type="ECO:0000256" key="1">
    <source>
        <dbReference type="ARBA" id="ARBA00007707"/>
    </source>
</evidence>
<feature type="binding site" evidence="17">
    <location>
        <position position="180"/>
    </location>
    <ligand>
        <name>UDP-N-acetyl-alpha-D-glucosamine</name>
        <dbReference type="ChEBI" id="CHEBI:57705"/>
    </ligand>
</feature>
<dbReference type="RefSeq" id="WP_269429086.1">
    <property type="nucleotide sequence ID" value="NZ_FNNA01000003.1"/>
</dbReference>
<dbReference type="Pfam" id="PF12804">
    <property type="entry name" value="NTP_transf_3"/>
    <property type="match status" value="1"/>
</dbReference>
<reference evidence="21" key="1">
    <citation type="submission" date="2016-10" db="EMBL/GenBank/DDBJ databases">
        <authorList>
            <person name="Varghese N."/>
            <person name="Submissions S."/>
        </authorList>
    </citation>
    <scope>NUCLEOTIDE SEQUENCE [LARGE SCALE GENOMIC DNA]</scope>
    <source>
        <strain evidence="21">DSM 29303</strain>
    </source>
</reference>
<feature type="binding site" evidence="17">
    <location>
        <begin position="394"/>
        <end position="395"/>
    </location>
    <ligand>
        <name>acetyl-CoA</name>
        <dbReference type="ChEBI" id="CHEBI:57288"/>
    </ligand>
</feature>
<evidence type="ECO:0000256" key="10">
    <source>
        <dbReference type="ARBA" id="ARBA00022984"/>
    </source>
</evidence>
<name>A0A1H2ZQK0_9RHOB</name>
<feature type="binding site" evidence="17">
    <location>
        <begin position="36"/>
        <end position="39"/>
    </location>
    <ligand>
        <name>UDP-N-acetyl-alpha-D-glucosamine</name>
        <dbReference type="ChEBI" id="CHEBI:57705"/>
    </ligand>
</feature>
<feature type="region of interest" description="Pyrophosphorylase" evidence="17">
    <location>
        <begin position="1"/>
        <end position="254"/>
    </location>
</feature>
<gene>
    <name evidence="17" type="primary">glmU</name>
    <name evidence="20" type="ORF">SAMN05444276_103188</name>
</gene>
<dbReference type="NCBIfam" id="TIGR01173">
    <property type="entry name" value="glmU"/>
    <property type="match status" value="1"/>
</dbReference>
<comment type="catalytic activity">
    <reaction evidence="15 17">
        <text>N-acetyl-alpha-D-glucosamine 1-phosphate + UTP + H(+) = UDP-N-acetyl-alpha-D-glucosamine + diphosphate</text>
        <dbReference type="Rhea" id="RHEA:13509"/>
        <dbReference type="ChEBI" id="CHEBI:15378"/>
        <dbReference type="ChEBI" id="CHEBI:33019"/>
        <dbReference type="ChEBI" id="CHEBI:46398"/>
        <dbReference type="ChEBI" id="CHEBI:57705"/>
        <dbReference type="ChEBI" id="CHEBI:57776"/>
        <dbReference type="EC" id="2.7.7.23"/>
    </reaction>
</comment>
<comment type="pathway">
    <text evidence="17">Nucleotide-sugar biosynthesis; UDP-N-acetyl-alpha-D-glucosamine biosynthesis; UDP-N-acetyl-alpha-D-glucosamine from N-acetyl-alpha-D-glucosamine 1-phosphate: step 1/1.</text>
</comment>
<evidence type="ECO:0000256" key="6">
    <source>
        <dbReference type="ARBA" id="ARBA00022723"/>
    </source>
</evidence>
<feature type="domain" description="MobA-like NTP transferase" evidence="19">
    <location>
        <begin position="34"/>
        <end position="158"/>
    </location>
</feature>
<evidence type="ECO:0000256" key="5">
    <source>
        <dbReference type="ARBA" id="ARBA00022695"/>
    </source>
</evidence>
<dbReference type="Gene3D" id="2.160.10.10">
    <property type="entry name" value="Hexapeptide repeat proteins"/>
    <property type="match status" value="1"/>
</dbReference>
<evidence type="ECO:0000256" key="17">
    <source>
        <dbReference type="HAMAP-Rule" id="MF_01631"/>
    </source>
</evidence>
<keyword evidence="7 17" id="KW-0677">Repeat</keyword>
<evidence type="ECO:0000256" key="4">
    <source>
        <dbReference type="ARBA" id="ARBA00022679"/>
    </source>
</evidence>
<feature type="active site" description="Proton acceptor" evidence="17">
    <location>
        <position position="371"/>
    </location>
</feature>
<dbReference type="GO" id="GO:0071555">
    <property type="term" value="P:cell wall organization"/>
    <property type="evidence" value="ECO:0007669"/>
    <property type="project" value="UniProtKB-KW"/>
</dbReference>
<dbReference type="InterPro" id="IPR011004">
    <property type="entry name" value="Trimer_LpxA-like_sf"/>
</dbReference>
<dbReference type="GO" id="GO:0009252">
    <property type="term" value="P:peptidoglycan biosynthetic process"/>
    <property type="evidence" value="ECO:0007669"/>
    <property type="project" value="UniProtKB-UniRule"/>
</dbReference>
<evidence type="ECO:0000256" key="2">
    <source>
        <dbReference type="ARBA" id="ARBA00007947"/>
    </source>
</evidence>
<comment type="pathway">
    <text evidence="17">Nucleotide-sugar biosynthesis; UDP-N-acetyl-alpha-D-glucosamine biosynthesis; N-acetyl-alpha-D-glucosamine 1-phosphate from alpha-D-glucosamine 6-phosphate (route II): step 2/2.</text>
</comment>
<dbReference type="PROSITE" id="PS00101">
    <property type="entry name" value="HEXAPEP_TRANSFERASES"/>
    <property type="match status" value="1"/>
</dbReference>
<dbReference type="CDD" id="cd02540">
    <property type="entry name" value="GT2_GlmU_N_bac"/>
    <property type="match status" value="1"/>
</dbReference>
<evidence type="ECO:0000256" key="7">
    <source>
        <dbReference type="ARBA" id="ARBA00022737"/>
    </source>
</evidence>
<dbReference type="EC" id="2.3.1.157" evidence="17"/>
<dbReference type="NCBIfam" id="NF010933">
    <property type="entry name" value="PRK14353.1"/>
    <property type="match status" value="1"/>
</dbReference>
<dbReference type="PANTHER" id="PTHR43584">
    <property type="entry name" value="NUCLEOTIDYL TRANSFERASE"/>
    <property type="match status" value="1"/>
</dbReference>
<comment type="cofactor">
    <cofactor evidence="17">
        <name>Mg(2+)</name>
        <dbReference type="ChEBI" id="CHEBI:18420"/>
    </cofactor>
    <text evidence="17">Binds 1 Mg(2+) ion per subunit.</text>
</comment>
<dbReference type="Proteomes" id="UP000182944">
    <property type="component" value="Unassembled WGS sequence"/>
</dbReference>
<dbReference type="InterPro" id="IPR029044">
    <property type="entry name" value="Nucleotide-diphossugar_trans"/>
</dbReference>
<evidence type="ECO:0000256" key="16">
    <source>
        <dbReference type="ARBA" id="ARBA00049628"/>
    </source>
</evidence>
<feature type="binding site" evidence="17">
    <location>
        <begin position="108"/>
        <end position="109"/>
    </location>
    <ligand>
        <name>UDP-N-acetyl-alpha-D-glucosamine</name>
        <dbReference type="ChEBI" id="CHEBI:57705"/>
    </ligand>
</feature>
<feature type="binding site" evidence="17">
    <location>
        <position position="388"/>
    </location>
    <ligand>
        <name>acetyl-CoA</name>
        <dbReference type="ChEBI" id="CHEBI:57288"/>
    </ligand>
</feature>
<feature type="region of interest" description="N-acetyltransferase" evidence="17">
    <location>
        <begin position="276"/>
        <end position="471"/>
    </location>
</feature>
<feature type="binding site" evidence="17">
    <location>
        <position position="385"/>
    </location>
    <ligand>
        <name>UDP-N-acetyl-alpha-D-glucosamine</name>
        <dbReference type="ChEBI" id="CHEBI:57705"/>
    </ligand>
</feature>
<feature type="binding site" evidence="17">
    <location>
        <position position="252"/>
    </location>
    <ligand>
        <name>Mg(2+)</name>
        <dbReference type="ChEBI" id="CHEBI:18420"/>
    </ligand>
</feature>
<dbReference type="GO" id="GO:0006048">
    <property type="term" value="P:UDP-N-acetylglucosamine biosynthetic process"/>
    <property type="evidence" value="ECO:0007669"/>
    <property type="project" value="UniProtKB-UniPathway"/>
</dbReference>
<organism evidence="20 21">
    <name type="scientific">Paracoccus sanguinis</name>
    <dbReference type="NCBI Taxonomy" id="1545044"/>
    <lineage>
        <taxon>Bacteria</taxon>
        <taxon>Pseudomonadati</taxon>
        <taxon>Pseudomonadota</taxon>
        <taxon>Alphaproteobacteria</taxon>
        <taxon>Rhodobacterales</taxon>
        <taxon>Paracoccaceae</taxon>
        <taxon>Paracoccus</taxon>
    </lineage>
</organism>
<evidence type="ECO:0000256" key="14">
    <source>
        <dbReference type="ARBA" id="ARBA00048247"/>
    </source>
</evidence>